<feature type="compositionally biased region" description="Polar residues" evidence="1">
    <location>
        <begin position="1064"/>
        <end position="1078"/>
    </location>
</feature>
<keyword evidence="4" id="KW-1185">Reference proteome</keyword>
<reference evidence="3 4" key="1">
    <citation type="journal article" date="2023" name="Elife">
        <title>Identification of key yeast species and microbe-microbe interactions impacting larval growth of Drosophila in the wild.</title>
        <authorList>
            <person name="Mure A."/>
            <person name="Sugiura Y."/>
            <person name="Maeda R."/>
            <person name="Honda K."/>
            <person name="Sakurai N."/>
            <person name="Takahashi Y."/>
            <person name="Watada M."/>
            <person name="Katoh T."/>
            <person name="Gotoh A."/>
            <person name="Gotoh Y."/>
            <person name="Taniguchi I."/>
            <person name="Nakamura K."/>
            <person name="Hayashi T."/>
            <person name="Katayama T."/>
            <person name="Uemura T."/>
            <person name="Hattori Y."/>
        </authorList>
    </citation>
    <scope>NUCLEOTIDE SEQUENCE [LARGE SCALE GENOMIC DNA]</scope>
    <source>
        <strain evidence="3 4">KH-74</strain>
    </source>
</reference>
<dbReference type="GO" id="GO:0005935">
    <property type="term" value="C:cellular bud neck"/>
    <property type="evidence" value="ECO:0007669"/>
    <property type="project" value="TreeGrafter"/>
</dbReference>
<feature type="compositionally biased region" description="Low complexity" evidence="1">
    <location>
        <begin position="1115"/>
        <end position="1129"/>
    </location>
</feature>
<comment type="caution">
    <text evidence="3">The sequence shown here is derived from an EMBL/GenBank/DDBJ whole genome shotgun (WGS) entry which is preliminary data.</text>
</comment>
<feature type="compositionally biased region" description="Low complexity" evidence="1">
    <location>
        <begin position="1024"/>
        <end position="1051"/>
    </location>
</feature>
<dbReference type="Pfam" id="PF08101">
    <property type="entry name" value="Msb1-Mug8_dom"/>
    <property type="match status" value="1"/>
</dbReference>
<dbReference type="GO" id="GO:0005934">
    <property type="term" value="C:cellular bud tip"/>
    <property type="evidence" value="ECO:0007669"/>
    <property type="project" value="TreeGrafter"/>
</dbReference>
<protein>
    <submittedName>
        <fullName evidence="3">Msb1 protein</fullName>
    </submittedName>
</protein>
<gene>
    <name evidence="3" type="ORF">DAKH74_011850</name>
</gene>
<dbReference type="EMBL" id="BTGD01000003">
    <property type="protein sequence ID" value="GMM54569.1"/>
    <property type="molecule type" value="Genomic_DNA"/>
</dbReference>
<dbReference type="Proteomes" id="UP001377567">
    <property type="component" value="Unassembled WGS sequence"/>
</dbReference>
<feature type="domain" description="Meiotically up-regulated protein Msb1/Mug8" evidence="2">
    <location>
        <begin position="59"/>
        <end position="466"/>
    </location>
</feature>
<feature type="region of interest" description="Disordered" evidence="1">
    <location>
        <begin position="747"/>
        <end position="1129"/>
    </location>
</feature>
<feature type="compositionally biased region" description="Polar residues" evidence="1">
    <location>
        <begin position="753"/>
        <end position="768"/>
    </location>
</feature>
<feature type="compositionally biased region" description="Polar residues" evidence="1">
    <location>
        <begin position="685"/>
        <end position="700"/>
    </location>
</feature>
<sequence>MEASAKPLPETPHGAAGTSPSKRDSRPRSGIDVPKRKSRGNTELPDEDEDEEFEFFHKFEREKIKGVLHLITSELKERGTSVEYIMIPFRPEQKNEKLLKFLNQLFPMGNGQPVKKAHQQKIISKTEVWTLFQGIKYIWCRLPNSEIIGWKSYLEFKYREADKKYPQKAFLEIMPQCLESSNHASIVYDFFDLIVTLASNSKVNKMSARKICKMCAVWAFNKPSQNISTDGPSYDFDSNGILPRYKKVNNSFQDGLDEWIPASDAMFHLLLSFLKSFVPKDLESAKLPRSLKSILFNNEYPPKDSTAYTSETILTIPLVTLYTDKFSRKPWQLLERCNEMLDFSDYDAFEAREDYALLKSLFKKKNNVEGISRKMSQESRRIMKAMSTKHSTFQAGWAPRKCLENTNHLEDNIQVRRVDIDDYFIWTWLSTLSYEQTSQKKMLFGRSVILEFEFDGFKKWVCFQECDITLDYNSRSQLKDKTVEEEEARSRSNSPTKSRKDTSSVKSRREPTEIPKIKNEPQVYEKFQVSNEKSSRMPSAQQIPQPQPGQYHTTISLDALNKNGKQPKSSFDKISKWNPLHNLRKKSNSSSGSSLTSSQYDDRVPSNGERNSSNSSNRGNDMRNVSDYGAKPSKKYELPPIEPDTDDFKIDLPDISPDMIDAPSSDRRSQPSSRQQSQYPHSERTSASTNVQRDTLQSNSETIEEINEMVENMISDEFSEEQPIEVGLSDTFRNVTKFEQYKPSAMKGDDFETSLSSTVQSLKLNSPQDAAPPRNIENPTLRNNGSNLSIEQVAAQRHSPVHGSPTRPPAQDMSYQRGNPREQPGAPTYHSPPKQQGGRWPNSQAPGPSNPGAPPMDNMRNGGNTQHQDRRAYEQQQQQQQQQPYAQPPRQGKPPQGNKNMAGPQQDPYGPIRPTTSNDPYGAGRPTTSSDPYGAGRPTTSADPYGAGRPTTSNDPYGSARPTTSNEPNGPPAKAMGNERGRGKHQHPAGPPMNAQPQQIPQKQGRGGPNPNGMYPPPGPPQPGYGYSNSPQRTQSPMRQPRSSSPMRNPQGPGQYMGAPSPGFYNQNMPMQQARSSSPMRQGGPQMGPPMGMPKSQSQYPMPRPPQGPYNNHASMVPSPSMQQMSPQQRTNGFNMQPMPMGPNYGSPQFAQGPMMQGYGPGYGTATPPPPNTIPMQAQHGGAATKLHGNVNKRQDRRQLYDNIRSGNFGI</sequence>
<accession>A0AAV5RSK9</accession>
<feature type="compositionally biased region" description="Low complexity" evidence="1">
    <location>
        <begin position="588"/>
        <end position="598"/>
    </location>
</feature>
<feature type="region of interest" description="Disordered" evidence="1">
    <location>
        <begin position="477"/>
        <end position="700"/>
    </location>
</feature>
<feature type="region of interest" description="Disordered" evidence="1">
    <location>
        <begin position="1158"/>
        <end position="1196"/>
    </location>
</feature>
<evidence type="ECO:0000313" key="4">
    <source>
        <dbReference type="Proteomes" id="UP001377567"/>
    </source>
</evidence>
<feature type="compositionally biased region" description="Pro residues" evidence="1">
    <location>
        <begin position="1014"/>
        <end position="1023"/>
    </location>
</feature>
<proteinExistence type="predicted"/>
<feature type="compositionally biased region" description="Basic and acidic residues" evidence="1">
    <location>
        <begin position="498"/>
        <end position="519"/>
    </location>
</feature>
<dbReference type="CDD" id="cd04401">
    <property type="entry name" value="RhoGAP_fMSB1"/>
    <property type="match status" value="1"/>
</dbReference>
<feature type="compositionally biased region" description="Low complexity" evidence="1">
    <location>
        <begin position="874"/>
        <end position="890"/>
    </location>
</feature>
<evidence type="ECO:0000259" key="2">
    <source>
        <dbReference type="Pfam" id="PF08101"/>
    </source>
</evidence>
<feature type="compositionally biased region" description="Polar residues" evidence="1">
    <location>
        <begin position="950"/>
        <end position="968"/>
    </location>
</feature>
<dbReference type="InterPro" id="IPR012965">
    <property type="entry name" value="Msb1/Mug8_dom"/>
</dbReference>
<feature type="compositionally biased region" description="Polar residues" evidence="1">
    <location>
        <begin position="777"/>
        <end position="790"/>
    </location>
</feature>
<feature type="compositionally biased region" description="Polar residues" evidence="1">
    <location>
        <begin position="528"/>
        <end position="556"/>
    </location>
</feature>
<evidence type="ECO:0000313" key="3">
    <source>
        <dbReference type="EMBL" id="GMM54569.1"/>
    </source>
</evidence>
<dbReference type="PANTHER" id="PTHR28093:SF1">
    <property type="entry name" value="MORPHOGENESIS-RELATED PROTEIN MSB1"/>
    <property type="match status" value="1"/>
</dbReference>
<feature type="compositionally biased region" description="Low complexity" evidence="1">
    <location>
        <begin position="670"/>
        <end position="680"/>
    </location>
</feature>
<dbReference type="InterPro" id="IPR037508">
    <property type="entry name" value="Msb1/Mug8"/>
</dbReference>
<name>A0AAV5RSK9_MAUHU</name>
<evidence type="ECO:0000256" key="1">
    <source>
        <dbReference type="SAM" id="MobiDB-lite"/>
    </source>
</evidence>
<feature type="compositionally biased region" description="Low complexity" evidence="1">
    <location>
        <begin position="606"/>
        <end position="619"/>
    </location>
</feature>
<organism evidence="3 4">
    <name type="scientific">Maudiozyma humilis</name>
    <name type="common">Sour dough yeast</name>
    <name type="synonym">Kazachstania humilis</name>
    <dbReference type="NCBI Taxonomy" id="51915"/>
    <lineage>
        <taxon>Eukaryota</taxon>
        <taxon>Fungi</taxon>
        <taxon>Dikarya</taxon>
        <taxon>Ascomycota</taxon>
        <taxon>Saccharomycotina</taxon>
        <taxon>Saccharomycetes</taxon>
        <taxon>Saccharomycetales</taxon>
        <taxon>Saccharomycetaceae</taxon>
        <taxon>Maudiozyma</taxon>
    </lineage>
</organism>
<feature type="region of interest" description="Disordered" evidence="1">
    <location>
        <begin position="1"/>
        <end position="49"/>
    </location>
</feature>
<dbReference type="PANTHER" id="PTHR28093">
    <property type="entry name" value="MORPHOGENESIS-RELATED PROTEIN MSB1"/>
    <property type="match status" value="1"/>
</dbReference>
<dbReference type="AlphaFoldDB" id="A0AAV5RSK9"/>
<feature type="compositionally biased region" description="Basic and acidic residues" evidence="1">
    <location>
        <begin position="21"/>
        <end position="35"/>
    </location>
</feature>